<keyword evidence="3" id="KW-1185">Reference proteome</keyword>
<dbReference type="Pfam" id="PF00753">
    <property type="entry name" value="Lactamase_B"/>
    <property type="match status" value="1"/>
</dbReference>
<dbReference type="SUPFAM" id="SSF56281">
    <property type="entry name" value="Metallo-hydrolase/oxidoreductase"/>
    <property type="match status" value="1"/>
</dbReference>
<dbReference type="PANTHER" id="PTHR42951">
    <property type="entry name" value="METALLO-BETA-LACTAMASE DOMAIN-CONTAINING"/>
    <property type="match status" value="1"/>
</dbReference>
<dbReference type="OrthoDB" id="9802991at2"/>
<organism evidence="2 3">
    <name type="scientific">Gammaproteobacteria bacterium LSUCC0057</name>
    <dbReference type="NCBI Taxonomy" id="2559237"/>
    <lineage>
        <taxon>Bacteria</taxon>
        <taxon>Pseudomonadati</taxon>
        <taxon>Pseudomonadota</taxon>
        <taxon>Gammaproteobacteria</taxon>
        <taxon>Cellvibrionales</taxon>
        <taxon>Porticoccaceae</taxon>
        <taxon>SAR92 clade</taxon>
    </lineage>
</organism>
<keyword evidence="2" id="KW-0378">Hydrolase</keyword>
<dbReference type="InterPro" id="IPR037482">
    <property type="entry name" value="ST1585_MBL-fold"/>
</dbReference>
<comment type="caution">
    <text evidence="2">The sequence shown here is derived from an EMBL/GenBank/DDBJ whole genome shotgun (WGS) entry which is preliminary data.</text>
</comment>
<evidence type="ECO:0000313" key="3">
    <source>
        <dbReference type="Proteomes" id="UP000298133"/>
    </source>
</evidence>
<dbReference type="InterPro" id="IPR036866">
    <property type="entry name" value="RibonucZ/Hydroxyglut_hydro"/>
</dbReference>
<sequence>MSVAESVATATVGEGIVCLDTGYLRPGLASFYLVESDGEYAVVECGTRYSVAQLTAYMRAEGIAVEQIRYVIPTHVHLDHAGGAGVLMALFPRAELVVHHNGARHMIDPTKLEAGARAVYGNARFEEMYGEIVAVPASRVVSPDDGEILYLGRRALQFFDTPGHANHHFCLWDEHTGSWFSGDVFGVRYPQFAANAERPDFILTTTTPVQFDPQKLVASVQLLVAKAPRQILLTHYGAVTAVAHCAEQLYAQIDASCAIALRHQALAAGAERCAAIERELTDYMAAQLAEQRPDLDTAAHLALLAMDINLNAQGLDVWLARRG</sequence>
<dbReference type="GO" id="GO:0016787">
    <property type="term" value="F:hydrolase activity"/>
    <property type="evidence" value="ECO:0007669"/>
    <property type="project" value="UniProtKB-KW"/>
</dbReference>
<protein>
    <submittedName>
        <fullName evidence="2">MBL fold metallo-hydrolase</fullName>
    </submittedName>
</protein>
<accession>A0A4Y8UH77</accession>
<gene>
    <name evidence="2" type="ORF">E3W66_07235</name>
</gene>
<reference evidence="2 3" key="1">
    <citation type="submission" date="2019-03" db="EMBL/GenBank/DDBJ databases">
        <title>Draft genome of Gammaproteobacteria bacterium LSUCC0057, a member of the SAR92 clade.</title>
        <authorList>
            <person name="Lanclos V.C."/>
            <person name="Doiron C."/>
            <person name="Henson M.W."/>
            <person name="Thrash J.C."/>
        </authorList>
    </citation>
    <scope>NUCLEOTIDE SEQUENCE [LARGE SCALE GENOMIC DNA]</scope>
    <source>
        <strain evidence="2 3">LSUCC0057</strain>
    </source>
</reference>
<name>A0A4Y8UH77_9GAMM</name>
<proteinExistence type="predicted"/>
<evidence type="ECO:0000259" key="1">
    <source>
        <dbReference type="SMART" id="SM00849"/>
    </source>
</evidence>
<dbReference type="InterPro" id="IPR050855">
    <property type="entry name" value="NDM-1-like"/>
</dbReference>
<dbReference type="EMBL" id="SPIA01000002">
    <property type="protein sequence ID" value="TFH68030.1"/>
    <property type="molecule type" value="Genomic_DNA"/>
</dbReference>
<dbReference type="AlphaFoldDB" id="A0A4Y8UH77"/>
<dbReference type="CDD" id="cd07726">
    <property type="entry name" value="ST1585-like_MBL-fold"/>
    <property type="match status" value="1"/>
</dbReference>
<dbReference type="Proteomes" id="UP000298133">
    <property type="component" value="Unassembled WGS sequence"/>
</dbReference>
<evidence type="ECO:0000313" key="2">
    <source>
        <dbReference type="EMBL" id="TFH68030.1"/>
    </source>
</evidence>
<dbReference type="PANTHER" id="PTHR42951:SF22">
    <property type="entry name" value="METALLO BETA-LACTAMASE SUPERFAMILY LIPOPROTEIN"/>
    <property type="match status" value="1"/>
</dbReference>
<dbReference type="Gene3D" id="3.60.15.10">
    <property type="entry name" value="Ribonuclease Z/Hydroxyacylglutathione hydrolase-like"/>
    <property type="match status" value="1"/>
</dbReference>
<feature type="domain" description="Metallo-beta-lactamase" evidence="1">
    <location>
        <begin position="28"/>
        <end position="235"/>
    </location>
</feature>
<dbReference type="SMART" id="SM00849">
    <property type="entry name" value="Lactamase_B"/>
    <property type="match status" value="1"/>
</dbReference>
<dbReference type="InterPro" id="IPR001279">
    <property type="entry name" value="Metallo-B-lactamas"/>
</dbReference>